<dbReference type="CDD" id="cd09272">
    <property type="entry name" value="RNase_HI_RT_Ty1"/>
    <property type="match status" value="1"/>
</dbReference>
<dbReference type="AlphaFoldDB" id="A0AB32WKD0"/>
<dbReference type="PANTHER" id="PTHR11439">
    <property type="entry name" value="GAG-POL-RELATED RETROTRANSPOSON"/>
    <property type="match status" value="1"/>
</dbReference>
<gene>
    <name evidence="2" type="primary">LOC108662431</name>
</gene>
<organism evidence="1 2">
    <name type="scientific">Theobroma cacao</name>
    <name type="common">Cacao</name>
    <name type="synonym">Cocoa</name>
    <dbReference type="NCBI Taxonomy" id="3641"/>
    <lineage>
        <taxon>Eukaryota</taxon>
        <taxon>Viridiplantae</taxon>
        <taxon>Streptophyta</taxon>
        <taxon>Embryophyta</taxon>
        <taxon>Tracheophyta</taxon>
        <taxon>Spermatophyta</taxon>
        <taxon>Magnoliopsida</taxon>
        <taxon>eudicotyledons</taxon>
        <taxon>Gunneridae</taxon>
        <taxon>Pentapetalae</taxon>
        <taxon>rosids</taxon>
        <taxon>malvids</taxon>
        <taxon>Malvales</taxon>
        <taxon>Malvaceae</taxon>
        <taxon>Byttnerioideae</taxon>
        <taxon>Theobroma</taxon>
    </lineage>
</organism>
<proteinExistence type="predicted"/>
<dbReference type="KEGG" id="tcc:108662431"/>
<evidence type="ECO:0000313" key="2">
    <source>
        <dbReference type="RefSeq" id="XP_017978281.1"/>
    </source>
</evidence>
<accession>A0AB32WKD0</accession>
<sequence length="169" mass="18761">MSSCKSISTSLSSGAKFSKEDGCAKANGQIYKSITSSLLHLSTTRPVIMFATWLMSRSMQNPFEFHFIAIKRILRYAQGSLDFGLVYKKKESSQLVGYCDSDWAGLLMVQKAQVEVVAQSSAKVEYIACAIASNHVVWLRKVMTNLEFKQVKGTLLYVDNQTTVAIAKN</sequence>
<dbReference type="RefSeq" id="XP_017978281.1">
    <property type="nucleotide sequence ID" value="XM_018122792.1"/>
</dbReference>
<reference evidence="1" key="1">
    <citation type="journal article" date="1997" name="Nucleic Acids Res.">
        <title>tRNAscan-SE: a program for improved detection of transfer RNA genes in genomic sequence.</title>
        <authorList>
            <person name="Lowe T.M."/>
            <person name="Eddy S.R."/>
        </authorList>
    </citation>
    <scope>NUCLEOTIDE SEQUENCE [LARGE SCALE GENOMIC DNA]</scope>
    <source>
        <strain evidence="1">r\B97-61/B2</strain>
    </source>
</reference>
<name>A0AB32WKD0_THECC</name>
<reference evidence="2" key="2">
    <citation type="submission" date="2025-08" db="UniProtKB">
        <authorList>
            <consortium name="RefSeq"/>
        </authorList>
    </citation>
    <scope>IDENTIFICATION</scope>
</reference>
<dbReference type="PANTHER" id="PTHR11439:SF503">
    <property type="entry name" value="CYSTEINE-RICH RLK (RECEPTOR-LIKE PROTEIN KINASE) 8"/>
    <property type="match status" value="1"/>
</dbReference>
<dbReference type="GeneID" id="108662431"/>
<evidence type="ECO:0000313" key="1">
    <source>
        <dbReference type="Proteomes" id="UP000694886"/>
    </source>
</evidence>
<dbReference type="Gramene" id="Tc06v2_t005410.1">
    <property type="protein sequence ID" value="Tc06v2_p005410.1"/>
    <property type="gene ID" value="Tc06v2_g005410"/>
</dbReference>
<dbReference type="Proteomes" id="UP000694886">
    <property type="component" value="Chromosome 6"/>
</dbReference>
<protein>
    <submittedName>
        <fullName evidence="2">Uncharacterized mitochondrial protein AtMg00810-like</fullName>
    </submittedName>
</protein>